<comment type="catalytic activity">
    <reaction evidence="10">
        <text>ATP + H2O = ADP + phosphate + H(+)</text>
        <dbReference type="Rhea" id="RHEA:13065"/>
        <dbReference type="ChEBI" id="CHEBI:15377"/>
        <dbReference type="ChEBI" id="CHEBI:15378"/>
        <dbReference type="ChEBI" id="CHEBI:30616"/>
        <dbReference type="ChEBI" id="CHEBI:43474"/>
        <dbReference type="ChEBI" id="CHEBI:456216"/>
        <dbReference type="EC" id="5.6.2.4"/>
    </reaction>
</comment>
<keyword evidence="6" id="KW-0238">DNA-binding</keyword>
<feature type="domain" description="UvrD-like helicase C-terminal" evidence="16">
    <location>
        <begin position="367"/>
        <end position="703"/>
    </location>
</feature>
<dbReference type="Gene3D" id="1.10.486.10">
    <property type="entry name" value="PCRA, domain 4"/>
    <property type="match status" value="1"/>
</dbReference>
<feature type="binding site" evidence="13">
    <location>
        <begin position="89"/>
        <end position="96"/>
    </location>
    <ligand>
        <name>ATP</name>
        <dbReference type="ChEBI" id="CHEBI:30616"/>
    </ligand>
</feature>
<evidence type="ECO:0000256" key="1">
    <source>
        <dbReference type="ARBA" id="ARBA00009922"/>
    </source>
</evidence>
<dbReference type="Gene3D" id="3.40.50.300">
    <property type="entry name" value="P-loop containing nucleotide triphosphate hydrolases"/>
    <property type="match status" value="3"/>
</dbReference>
<feature type="compositionally biased region" description="Basic and acidic residues" evidence="14">
    <location>
        <begin position="629"/>
        <end position="650"/>
    </location>
</feature>
<evidence type="ECO:0000313" key="18">
    <source>
        <dbReference type="Proteomes" id="UP000386847"/>
    </source>
</evidence>
<evidence type="ECO:0000313" key="17">
    <source>
        <dbReference type="EMBL" id="QGF22535.1"/>
    </source>
</evidence>
<evidence type="ECO:0000256" key="13">
    <source>
        <dbReference type="PROSITE-ProRule" id="PRU00560"/>
    </source>
</evidence>
<dbReference type="GO" id="GO:0005829">
    <property type="term" value="C:cytosol"/>
    <property type="evidence" value="ECO:0007669"/>
    <property type="project" value="TreeGrafter"/>
</dbReference>
<feature type="region of interest" description="Disordered" evidence="14">
    <location>
        <begin position="798"/>
        <end position="821"/>
    </location>
</feature>
<dbReference type="AlphaFoldDB" id="A0A5Q2FCV5"/>
<evidence type="ECO:0000259" key="15">
    <source>
        <dbReference type="PROSITE" id="PS51198"/>
    </source>
</evidence>
<dbReference type="CDD" id="cd18807">
    <property type="entry name" value="SF1_C_UvrD"/>
    <property type="match status" value="1"/>
</dbReference>
<dbReference type="EC" id="5.6.2.4" evidence="9"/>
<dbReference type="InterPro" id="IPR027417">
    <property type="entry name" value="P-loop_NTPase"/>
</dbReference>
<evidence type="ECO:0000256" key="6">
    <source>
        <dbReference type="ARBA" id="ARBA00023125"/>
    </source>
</evidence>
<evidence type="ECO:0000256" key="11">
    <source>
        <dbReference type="ARBA" id="ARBA00067565"/>
    </source>
</evidence>
<evidence type="ECO:0000256" key="7">
    <source>
        <dbReference type="ARBA" id="ARBA00023235"/>
    </source>
</evidence>
<protein>
    <recommendedName>
        <fullName evidence="11">ATP-dependent DNA helicase UvrD1</fullName>
        <ecNumber evidence="9">5.6.2.4</ecNumber>
    </recommendedName>
    <alternativeName>
        <fullName evidence="12">DNA 3'-5' helicase UvrD1</fullName>
    </alternativeName>
</protein>
<evidence type="ECO:0000256" key="14">
    <source>
        <dbReference type="SAM" id="MobiDB-lite"/>
    </source>
</evidence>
<comment type="catalytic activity">
    <reaction evidence="8">
        <text>Couples ATP hydrolysis with the unwinding of duplex DNA by translocating in the 3'-5' direction.</text>
        <dbReference type="EC" id="5.6.2.4"/>
    </reaction>
</comment>
<dbReference type="Gene3D" id="1.10.10.160">
    <property type="match status" value="1"/>
</dbReference>
<feature type="region of interest" description="Disordered" evidence="14">
    <location>
        <begin position="1"/>
        <end position="58"/>
    </location>
</feature>
<evidence type="ECO:0000256" key="12">
    <source>
        <dbReference type="ARBA" id="ARBA00077374"/>
    </source>
</evidence>
<dbReference type="InterPro" id="IPR014017">
    <property type="entry name" value="DNA_helicase_UvrD-like_C"/>
</dbReference>
<evidence type="ECO:0000256" key="2">
    <source>
        <dbReference type="ARBA" id="ARBA00022741"/>
    </source>
</evidence>
<dbReference type="GO" id="GO:0009314">
    <property type="term" value="P:response to radiation"/>
    <property type="evidence" value="ECO:0007669"/>
    <property type="project" value="UniProtKB-ARBA"/>
</dbReference>
<dbReference type="Pfam" id="PF13361">
    <property type="entry name" value="UvrD_C"/>
    <property type="match status" value="1"/>
</dbReference>
<dbReference type="CDD" id="cd17932">
    <property type="entry name" value="DEXQc_UvrD"/>
    <property type="match status" value="1"/>
</dbReference>
<dbReference type="InterPro" id="IPR014016">
    <property type="entry name" value="UvrD-like_ATP-bd"/>
</dbReference>
<keyword evidence="5 13" id="KW-0067">ATP-binding</keyword>
<evidence type="ECO:0000256" key="9">
    <source>
        <dbReference type="ARBA" id="ARBA00034808"/>
    </source>
</evidence>
<dbReference type="GO" id="GO:0016887">
    <property type="term" value="F:ATP hydrolysis activity"/>
    <property type="evidence" value="ECO:0007669"/>
    <property type="project" value="RHEA"/>
</dbReference>
<dbReference type="Pfam" id="PF21196">
    <property type="entry name" value="PcrA_UvrD_tudor"/>
    <property type="match status" value="1"/>
</dbReference>
<evidence type="ECO:0000256" key="5">
    <source>
        <dbReference type="ARBA" id="ARBA00022840"/>
    </source>
</evidence>
<dbReference type="GO" id="GO:0000725">
    <property type="term" value="P:recombinational repair"/>
    <property type="evidence" value="ECO:0007669"/>
    <property type="project" value="TreeGrafter"/>
</dbReference>
<dbReference type="RefSeq" id="WP_153571045.1">
    <property type="nucleotide sequence ID" value="NZ_CP045725.1"/>
</dbReference>
<dbReference type="Pfam" id="PF00580">
    <property type="entry name" value="UvrD-helicase"/>
    <property type="match status" value="1"/>
</dbReference>
<dbReference type="InterPro" id="IPR013986">
    <property type="entry name" value="DExx_box_DNA_helicase_dom_sf"/>
</dbReference>
<dbReference type="PROSITE" id="PS51217">
    <property type="entry name" value="UVRD_HELICASE_CTER"/>
    <property type="match status" value="1"/>
</dbReference>
<evidence type="ECO:0000256" key="3">
    <source>
        <dbReference type="ARBA" id="ARBA00022801"/>
    </source>
</evidence>
<dbReference type="PROSITE" id="PS51198">
    <property type="entry name" value="UVRD_HELICASE_ATP_BIND"/>
    <property type="match status" value="1"/>
</dbReference>
<dbReference type="FunFam" id="1.10.486.10:FF:000003">
    <property type="entry name" value="ATP-dependent DNA helicase"/>
    <property type="match status" value="1"/>
</dbReference>
<comment type="similarity">
    <text evidence="1">Belongs to the helicase family. UvrD subfamily.</text>
</comment>
<dbReference type="GO" id="GO:0043138">
    <property type="term" value="F:3'-5' DNA helicase activity"/>
    <property type="evidence" value="ECO:0007669"/>
    <property type="project" value="UniProtKB-EC"/>
</dbReference>
<evidence type="ECO:0000256" key="8">
    <source>
        <dbReference type="ARBA" id="ARBA00034617"/>
    </source>
</evidence>
<proteinExistence type="inferred from homology"/>
<evidence type="ECO:0000256" key="4">
    <source>
        <dbReference type="ARBA" id="ARBA00022806"/>
    </source>
</evidence>
<name>A0A5Q2FCV5_9ACTN</name>
<keyword evidence="18" id="KW-1185">Reference proteome</keyword>
<keyword evidence="3 13" id="KW-0378">Hydrolase</keyword>
<keyword evidence="7" id="KW-0413">Isomerase</keyword>
<dbReference type="InterPro" id="IPR000212">
    <property type="entry name" value="DNA_helicase_UvrD/REP"/>
</dbReference>
<dbReference type="KEGG" id="rain:Rai3103_01235"/>
<keyword evidence="4 13" id="KW-0347">Helicase</keyword>
<dbReference type="FunFam" id="1.10.10.160:FF:000001">
    <property type="entry name" value="ATP-dependent DNA helicase"/>
    <property type="match status" value="1"/>
</dbReference>
<accession>A0A5Q2FCV5</accession>
<dbReference type="PANTHER" id="PTHR11070">
    <property type="entry name" value="UVRD / RECB / PCRA DNA HELICASE FAMILY MEMBER"/>
    <property type="match status" value="1"/>
</dbReference>
<dbReference type="GO" id="GO:0003677">
    <property type="term" value="F:DNA binding"/>
    <property type="evidence" value="ECO:0007669"/>
    <property type="project" value="UniProtKB-KW"/>
</dbReference>
<gene>
    <name evidence="17" type="ORF">Rai3103_01235</name>
</gene>
<keyword evidence="2 13" id="KW-0547">Nucleotide-binding</keyword>
<dbReference type="SUPFAM" id="SSF52540">
    <property type="entry name" value="P-loop containing nucleoside triphosphate hydrolases"/>
    <property type="match status" value="1"/>
</dbReference>
<feature type="region of interest" description="Disordered" evidence="14">
    <location>
        <begin position="612"/>
        <end position="666"/>
    </location>
</feature>
<reference evidence="17 18" key="1">
    <citation type="submission" date="2019-10" db="EMBL/GenBank/DDBJ databases">
        <title>Genomic analysis of Raineyella sp. CBA3103.</title>
        <authorList>
            <person name="Roh S.W."/>
        </authorList>
    </citation>
    <scope>NUCLEOTIDE SEQUENCE [LARGE SCALE GENOMIC DNA]</scope>
    <source>
        <strain evidence="17 18">CBA3103</strain>
    </source>
</reference>
<sequence>MNEAESPTLFPAFGAATGAPSRRGRPAPSPDERAGADVPRPAAPGATRGEPRPGGRARHRISAEDLVDGLNDPQREAVIHAGAPVLVVAGAGSGKTRVLTRRIAYLVGVRDVHPGSILAITFTNKAAAEMRSRVVDLVGPRARVMWVSTFHSACVRILRAEIAHFDRSSTFSIYDTADSKRLMQMICRERELDPKRYQPRDLLNWISACKNELIRPEGSSERAPRGQEDVYPGVYADYQRRLRAAEAYDFDDLIMETVRLFREFPEVREKYRRRFRHVLVDEYQDTNHAQYALVRELCGPNDPRTDEQALAEAGILPMDPPELMVVGDSDQSIYAFRGATIRNILAFEKDFPGARTILLEQNYRSTQTVLSAANAVIAKNPGRPKKRLWSDAGTGDRIDGYVADTEHGEAQFVADEIDRLVDASTTTYGQTAVFYRTNAQSRAFEDVFIRVGLPYRVVGGVRFYERKEVRDAIAYLKAIANPHDDVSVRRIINEPKRGIGDRAQEQVQHFADRERISFGSALERLDEIEGLATRSSSNLRGFATMMADHRTLMAEGAAADEILASILQASGYVDALRNSTDLQDESRLENLTEFVAVAEEFVAQAHVVDIDDESGLPIDPETGTPVASDPDRPDDRAGSEAEGADEHGRVPAELGGLGGGAPEPDDSLPAFLERIALVADADSVPEGDEEGVVTLMTLHTAKGLEFDTVFLTGFEDGVFPHMRALDDPDELEEERRLAYVGITRARKRLFLTRAVVRTQWGQPSYNPPSRFIADMPEDLLDWRRLVEPGSTWEIRAAARTSSARDRTEGGRIFGSGQAPRGPHVDAVALGDRVLHTSFGLGTVVATMGAGQNAKADVDFGSLGVKRLSLRHAPMEKL</sequence>
<evidence type="ECO:0000256" key="10">
    <source>
        <dbReference type="ARBA" id="ARBA00048988"/>
    </source>
</evidence>
<evidence type="ECO:0000259" key="16">
    <source>
        <dbReference type="PROSITE" id="PS51217"/>
    </source>
</evidence>
<dbReference type="PANTHER" id="PTHR11070:SF2">
    <property type="entry name" value="ATP-DEPENDENT DNA HELICASE SRS2"/>
    <property type="match status" value="1"/>
</dbReference>
<organism evidence="17 18">
    <name type="scientific">Raineyella fluvialis</name>
    <dbReference type="NCBI Taxonomy" id="2662261"/>
    <lineage>
        <taxon>Bacteria</taxon>
        <taxon>Bacillati</taxon>
        <taxon>Actinomycetota</taxon>
        <taxon>Actinomycetes</taxon>
        <taxon>Propionibacteriales</taxon>
        <taxon>Propionibacteriaceae</taxon>
        <taxon>Raineyella</taxon>
    </lineage>
</organism>
<dbReference type="GO" id="GO:0005524">
    <property type="term" value="F:ATP binding"/>
    <property type="evidence" value="ECO:0007669"/>
    <property type="project" value="UniProtKB-UniRule"/>
</dbReference>
<dbReference type="Proteomes" id="UP000386847">
    <property type="component" value="Chromosome"/>
</dbReference>
<dbReference type="GO" id="GO:0033202">
    <property type="term" value="C:DNA helicase complex"/>
    <property type="evidence" value="ECO:0007669"/>
    <property type="project" value="TreeGrafter"/>
</dbReference>
<dbReference type="EMBL" id="CP045725">
    <property type="protein sequence ID" value="QGF22535.1"/>
    <property type="molecule type" value="Genomic_DNA"/>
</dbReference>
<feature type="domain" description="UvrD-like helicase ATP-binding" evidence="15">
    <location>
        <begin position="68"/>
        <end position="366"/>
    </location>
</feature>